<protein>
    <submittedName>
        <fullName evidence="4">50S ribosomal protein L10</fullName>
    </submittedName>
</protein>
<dbReference type="CDD" id="cd05797">
    <property type="entry name" value="Ribosomal_L10"/>
    <property type="match status" value="1"/>
</dbReference>
<accession>A0A644YZU1</accession>
<reference evidence="4" key="1">
    <citation type="submission" date="2019-08" db="EMBL/GenBank/DDBJ databases">
        <authorList>
            <person name="Kucharzyk K."/>
            <person name="Murdoch R.W."/>
            <person name="Higgins S."/>
            <person name="Loffler F."/>
        </authorList>
    </citation>
    <scope>NUCLEOTIDE SEQUENCE</scope>
</reference>
<dbReference type="InterPro" id="IPR001790">
    <property type="entry name" value="Ribosomal_uL10"/>
</dbReference>
<organism evidence="4">
    <name type="scientific">bioreactor metagenome</name>
    <dbReference type="NCBI Taxonomy" id="1076179"/>
    <lineage>
        <taxon>unclassified sequences</taxon>
        <taxon>metagenomes</taxon>
        <taxon>ecological metagenomes</taxon>
    </lineage>
</organism>
<dbReference type="GO" id="GO:1990904">
    <property type="term" value="C:ribonucleoprotein complex"/>
    <property type="evidence" value="ECO:0007669"/>
    <property type="project" value="UniProtKB-KW"/>
</dbReference>
<dbReference type="Pfam" id="PF00466">
    <property type="entry name" value="Ribosomal_L10"/>
    <property type="match status" value="1"/>
</dbReference>
<sequence length="174" mass="18846">MRKEEKTQIIESLVAQFEVTPNFYVADISGLNAAKTAMLRRACFEKNIKLLVVKNTLLRKALEQKGLADSENLFPILAGPTAVMFTENVNVPAKLIKEFGKEHGKPVLKGALVQECAYVGENQLEALIAIKSREELIGDIIGLLQSPVQNVVSALVSSGGGKIAGIVKTLSEKE</sequence>
<dbReference type="EMBL" id="VSSQ01006238">
    <property type="protein sequence ID" value="MPM32003.1"/>
    <property type="molecule type" value="Genomic_DNA"/>
</dbReference>
<comment type="caution">
    <text evidence="4">The sequence shown here is derived from an EMBL/GenBank/DDBJ whole genome shotgun (WGS) entry which is preliminary data.</text>
</comment>
<proteinExistence type="inferred from homology"/>
<dbReference type="InterPro" id="IPR022973">
    <property type="entry name" value="Ribosomal_uL10_bac"/>
</dbReference>
<evidence type="ECO:0000313" key="4">
    <source>
        <dbReference type="EMBL" id="MPM32003.1"/>
    </source>
</evidence>
<dbReference type="PANTHER" id="PTHR11560">
    <property type="entry name" value="39S RIBOSOMAL PROTEIN L10, MITOCHONDRIAL"/>
    <property type="match status" value="1"/>
</dbReference>
<dbReference type="SUPFAM" id="SSF160369">
    <property type="entry name" value="Ribosomal protein L10-like"/>
    <property type="match status" value="1"/>
</dbReference>
<name>A0A644YZU1_9ZZZZ</name>
<dbReference type="InterPro" id="IPR043141">
    <property type="entry name" value="Ribosomal_uL10-like_sf"/>
</dbReference>
<evidence type="ECO:0000256" key="1">
    <source>
        <dbReference type="ARBA" id="ARBA00008889"/>
    </source>
</evidence>
<dbReference type="Gene3D" id="3.30.70.1730">
    <property type="match status" value="1"/>
</dbReference>
<keyword evidence="2 4" id="KW-0689">Ribosomal protein</keyword>
<dbReference type="NCBIfam" id="NF000955">
    <property type="entry name" value="PRK00099.1-1"/>
    <property type="match status" value="1"/>
</dbReference>
<dbReference type="InterPro" id="IPR047865">
    <property type="entry name" value="Ribosomal_uL10_bac_type"/>
</dbReference>
<evidence type="ECO:0000256" key="3">
    <source>
        <dbReference type="ARBA" id="ARBA00023274"/>
    </source>
</evidence>
<gene>
    <name evidence="4" type="primary">rplJ_31</name>
    <name evidence="4" type="ORF">SDC9_78561</name>
</gene>
<dbReference type="GO" id="GO:0005840">
    <property type="term" value="C:ribosome"/>
    <property type="evidence" value="ECO:0007669"/>
    <property type="project" value="UniProtKB-KW"/>
</dbReference>
<comment type="similarity">
    <text evidence="1">Belongs to the universal ribosomal protein uL10 family.</text>
</comment>
<keyword evidence="3" id="KW-0687">Ribonucleoprotein</keyword>
<dbReference type="AlphaFoldDB" id="A0A644YZU1"/>
<evidence type="ECO:0000256" key="2">
    <source>
        <dbReference type="ARBA" id="ARBA00022980"/>
    </source>
</evidence>
<dbReference type="HAMAP" id="MF_00362">
    <property type="entry name" value="Ribosomal_uL10"/>
    <property type="match status" value="1"/>
</dbReference>